<dbReference type="Pfam" id="PF00089">
    <property type="entry name" value="Trypsin"/>
    <property type="match status" value="1"/>
</dbReference>
<dbReference type="InterPro" id="IPR050430">
    <property type="entry name" value="Peptidase_S1"/>
</dbReference>
<dbReference type="InterPro" id="IPR001254">
    <property type="entry name" value="Trypsin_dom"/>
</dbReference>
<dbReference type="SUPFAM" id="SSF50494">
    <property type="entry name" value="Trypsin-like serine proteases"/>
    <property type="match status" value="1"/>
</dbReference>
<comment type="similarity">
    <text evidence="1">Belongs to the peptidase S1 family.</text>
</comment>
<dbReference type="PROSITE" id="PS00134">
    <property type="entry name" value="TRYPSIN_HIS"/>
    <property type="match status" value="1"/>
</dbReference>
<name>A0A8I6R8V9_CIMLE</name>
<dbReference type="InterPro" id="IPR033116">
    <property type="entry name" value="TRYPSIN_SER"/>
</dbReference>
<dbReference type="InterPro" id="IPR009003">
    <property type="entry name" value="Peptidase_S1_PA"/>
</dbReference>
<evidence type="ECO:0000313" key="9">
    <source>
        <dbReference type="Proteomes" id="UP000494040"/>
    </source>
</evidence>
<dbReference type="InterPro" id="IPR043504">
    <property type="entry name" value="Peptidase_S1_PA_chymotrypsin"/>
</dbReference>
<dbReference type="InterPro" id="IPR018114">
    <property type="entry name" value="TRYPSIN_HIS"/>
</dbReference>
<evidence type="ECO:0000313" key="8">
    <source>
        <dbReference type="EnsemblMetazoa" id="XP_014240703.1"/>
    </source>
</evidence>
<dbReference type="PROSITE" id="PS00135">
    <property type="entry name" value="TRYPSIN_SER"/>
    <property type="match status" value="1"/>
</dbReference>
<accession>A0A8I6R8V9</accession>
<feature type="domain" description="Peptidase S1" evidence="7">
    <location>
        <begin position="2"/>
        <end position="230"/>
    </location>
</feature>
<dbReference type="OrthoDB" id="6604662at2759"/>
<evidence type="ECO:0000256" key="4">
    <source>
        <dbReference type="ARBA" id="ARBA00022825"/>
    </source>
</evidence>
<dbReference type="Proteomes" id="UP000494040">
    <property type="component" value="Unassembled WGS sequence"/>
</dbReference>
<keyword evidence="5" id="KW-1015">Disulfide bond</keyword>
<keyword evidence="4 6" id="KW-0720">Serine protease</keyword>
<reference evidence="8" key="1">
    <citation type="submission" date="2022-01" db="UniProtKB">
        <authorList>
            <consortium name="EnsemblMetazoa"/>
        </authorList>
    </citation>
    <scope>IDENTIFICATION</scope>
</reference>
<evidence type="ECO:0000256" key="5">
    <source>
        <dbReference type="ARBA" id="ARBA00023157"/>
    </source>
</evidence>
<protein>
    <recommendedName>
        <fullName evidence="7">Peptidase S1 domain-containing protein</fullName>
    </recommendedName>
</protein>
<evidence type="ECO:0000256" key="2">
    <source>
        <dbReference type="ARBA" id="ARBA00022670"/>
    </source>
</evidence>
<keyword evidence="2 6" id="KW-0645">Protease</keyword>
<dbReference type="GO" id="GO:0004252">
    <property type="term" value="F:serine-type endopeptidase activity"/>
    <property type="evidence" value="ECO:0007669"/>
    <property type="project" value="InterPro"/>
</dbReference>
<dbReference type="EnsemblMetazoa" id="XM_014385217.2">
    <property type="protein sequence ID" value="XP_014240703.1"/>
    <property type="gene ID" value="LOC106661672"/>
</dbReference>
<keyword evidence="9" id="KW-1185">Reference proteome</keyword>
<dbReference type="AlphaFoldDB" id="A0A8I6R8V9"/>
<evidence type="ECO:0000256" key="3">
    <source>
        <dbReference type="ARBA" id="ARBA00022801"/>
    </source>
</evidence>
<sequence length="263" mass="29310">MFLGDVVETNSQYKFVVLLITVMQNSSSRLCTGVVVGRDKVLTAAHCFVESRTEVFFENSVNLYIYLFEKKMMHKKVKRVYIHPFYLPSVENDVAVVQTADMLEIEYPPMANSSRGDAKKNCLLAGFGLRYPEGLKAKMVLATIKADLLRSIDCARITENMEHAMCLLVVQGESAPCVGDSGGPIICNGMTTGILSRGLVIGNGCGKVVFAVMIYEDVYTHQVWLSRVLKVDEEVQKSNAERESCHILAVLLMIVILNKLFRD</sequence>
<evidence type="ECO:0000259" key="7">
    <source>
        <dbReference type="PROSITE" id="PS50240"/>
    </source>
</evidence>
<dbReference type="SMART" id="SM00020">
    <property type="entry name" value="Tryp_SPc"/>
    <property type="match status" value="1"/>
</dbReference>
<evidence type="ECO:0000256" key="1">
    <source>
        <dbReference type="ARBA" id="ARBA00007664"/>
    </source>
</evidence>
<dbReference type="Gene3D" id="2.40.10.10">
    <property type="entry name" value="Trypsin-like serine proteases"/>
    <property type="match status" value="2"/>
</dbReference>
<evidence type="ECO:0000256" key="6">
    <source>
        <dbReference type="RuleBase" id="RU363034"/>
    </source>
</evidence>
<dbReference type="KEGG" id="clec:106661672"/>
<dbReference type="PANTHER" id="PTHR24276:SF91">
    <property type="entry name" value="AT26814P-RELATED"/>
    <property type="match status" value="1"/>
</dbReference>
<dbReference type="PANTHER" id="PTHR24276">
    <property type="entry name" value="POLYSERASE-RELATED"/>
    <property type="match status" value="1"/>
</dbReference>
<dbReference type="InterPro" id="IPR001314">
    <property type="entry name" value="Peptidase_S1A"/>
</dbReference>
<organism evidence="8 9">
    <name type="scientific">Cimex lectularius</name>
    <name type="common">Bed bug</name>
    <name type="synonym">Acanthia lectularia</name>
    <dbReference type="NCBI Taxonomy" id="79782"/>
    <lineage>
        <taxon>Eukaryota</taxon>
        <taxon>Metazoa</taxon>
        <taxon>Ecdysozoa</taxon>
        <taxon>Arthropoda</taxon>
        <taxon>Hexapoda</taxon>
        <taxon>Insecta</taxon>
        <taxon>Pterygota</taxon>
        <taxon>Neoptera</taxon>
        <taxon>Paraneoptera</taxon>
        <taxon>Hemiptera</taxon>
        <taxon>Heteroptera</taxon>
        <taxon>Panheteroptera</taxon>
        <taxon>Cimicomorpha</taxon>
        <taxon>Cimicidae</taxon>
        <taxon>Cimex</taxon>
    </lineage>
</organism>
<gene>
    <name evidence="8" type="primary">106661672</name>
</gene>
<dbReference type="PRINTS" id="PR00722">
    <property type="entry name" value="CHYMOTRYPSIN"/>
</dbReference>
<dbReference type="PROSITE" id="PS50240">
    <property type="entry name" value="TRYPSIN_DOM"/>
    <property type="match status" value="1"/>
</dbReference>
<proteinExistence type="inferred from homology"/>
<dbReference type="GO" id="GO:0006508">
    <property type="term" value="P:proteolysis"/>
    <property type="evidence" value="ECO:0007669"/>
    <property type="project" value="UniProtKB-KW"/>
</dbReference>
<keyword evidence="3 6" id="KW-0378">Hydrolase</keyword>